<feature type="compositionally biased region" description="Low complexity" evidence="1">
    <location>
        <begin position="247"/>
        <end position="259"/>
    </location>
</feature>
<accession>G0UNT1</accession>
<evidence type="ECO:0000313" key="2">
    <source>
        <dbReference type="EMBL" id="CCC91042.1"/>
    </source>
</evidence>
<name>G0UNT1_TRYCI</name>
<feature type="region of interest" description="Disordered" evidence="1">
    <location>
        <begin position="159"/>
        <end position="197"/>
    </location>
</feature>
<proteinExistence type="predicted"/>
<organism evidence="2">
    <name type="scientific">Trypanosoma congolense (strain IL3000)</name>
    <dbReference type="NCBI Taxonomy" id="1068625"/>
    <lineage>
        <taxon>Eukaryota</taxon>
        <taxon>Discoba</taxon>
        <taxon>Euglenozoa</taxon>
        <taxon>Kinetoplastea</taxon>
        <taxon>Metakinetoplastina</taxon>
        <taxon>Trypanosomatida</taxon>
        <taxon>Trypanosomatidae</taxon>
        <taxon>Trypanosoma</taxon>
        <taxon>Nannomonas</taxon>
    </lineage>
</organism>
<feature type="region of interest" description="Disordered" evidence="1">
    <location>
        <begin position="213"/>
        <end position="299"/>
    </location>
</feature>
<dbReference type="EMBL" id="HE575319">
    <property type="protein sequence ID" value="CCC91042.1"/>
    <property type="molecule type" value="Genomic_DNA"/>
</dbReference>
<sequence length="350" mass="38708">MWAVPTGNRKKNSRPVGSLFLRALDQGIERQNVNRSELAEKAIRSLPNTALSMYPDQPERTKLFDFGSSRRHFIKRSISPFDRDLPTCRRLVRRGPPECYSTQVDLNRSVSPQPEKRNSKRMCRKPPFTSRPYSAPRVRPRSSMRDGCLTLGTLIPTFVSPPRRTVPPPMELKPLRPGRRRCSLPATMTTNEKPEGVKRGYFDPNCCSNPDKVTHVPNHAGEDAAHPRRRASSVGSARSDCTEHASIHAAEVESSVSASRRGESKSLVRRANSDAPIACGRATSNASVRSDESAARSTRGSDTCSLAAASCRRSCVEPQCTTPARSPCTGRRRSATPTGRGYDIITWLPL</sequence>
<gene>
    <name evidence="2" type="ORF">TCIL3000_6_2880</name>
</gene>
<protein>
    <submittedName>
        <fullName evidence="2">Uncharacterized protein</fullName>
    </submittedName>
</protein>
<dbReference type="VEuPathDB" id="TriTrypDB:TcIL3000_6_2880"/>
<evidence type="ECO:0000256" key="1">
    <source>
        <dbReference type="SAM" id="MobiDB-lite"/>
    </source>
</evidence>
<dbReference type="AlphaFoldDB" id="G0UNT1"/>
<reference evidence="2" key="1">
    <citation type="journal article" date="2012" name="Proc. Natl. Acad. Sci. U.S.A.">
        <title>Antigenic diversity is generated by distinct evolutionary mechanisms in African trypanosome species.</title>
        <authorList>
            <person name="Jackson A.P."/>
            <person name="Berry A."/>
            <person name="Aslett M."/>
            <person name="Allison H.C."/>
            <person name="Burton P."/>
            <person name="Vavrova-Anderson J."/>
            <person name="Brown R."/>
            <person name="Browne H."/>
            <person name="Corton N."/>
            <person name="Hauser H."/>
            <person name="Gamble J."/>
            <person name="Gilderthorp R."/>
            <person name="Marcello L."/>
            <person name="McQuillan J."/>
            <person name="Otto T.D."/>
            <person name="Quail M.A."/>
            <person name="Sanders M.J."/>
            <person name="van Tonder A."/>
            <person name="Ginger M.L."/>
            <person name="Field M.C."/>
            <person name="Barry J.D."/>
            <person name="Hertz-Fowler C."/>
            <person name="Berriman M."/>
        </authorList>
    </citation>
    <scope>NUCLEOTIDE SEQUENCE</scope>
    <source>
        <strain evidence="2">IL3000</strain>
    </source>
</reference>
<feature type="region of interest" description="Disordered" evidence="1">
    <location>
        <begin position="106"/>
        <end position="145"/>
    </location>
</feature>